<reference evidence="2 3" key="1">
    <citation type="submission" date="2016-01" db="EMBL/GenBank/DDBJ databases">
        <title>The new phylogeny of the genus Mycobacterium.</title>
        <authorList>
            <person name="Tarcisio F."/>
            <person name="Conor M."/>
            <person name="Antonella G."/>
            <person name="Elisabetta G."/>
            <person name="Giulia F.S."/>
            <person name="Sara T."/>
            <person name="Anna F."/>
            <person name="Clotilde B."/>
            <person name="Roberto B."/>
            <person name="Veronica D.S."/>
            <person name="Fabio R."/>
            <person name="Monica P."/>
            <person name="Olivier J."/>
            <person name="Enrico T."/>
            <person name="Nicola S."/>
        </authorList>
    </citation>
    <scope>NUCLEOTIDE SEQUENCE [LARGE SCALE GENOMIC DNA]</scope>
    <source>
        <strain evidence="2 3">DSM 45541</strain>
    </source>
</reference>
<gene>
    <name evidence="2" type="ORF">AWC12_10490</name>
</gene>
<dbReference type="EMBL" id="LQPC01000027">
    <property type="protein sequence ID" value="ORV89047.1"/>
    <property type="molecule type" value="Genomic_DNA"/>
</dbReference>
<dbReference type="AlphaFoldDB" id="A0A1X1WR14"/>
<protein>
    <submittedName>
        <fullName evidence="2">Uncharacterized protein</fullName>
    </submittedName>
</protein>
<feature type="region of interest" description="Disordered" evidence="1">
    <location>
        <begin position="44"/>
        <end position="97"/>
    </location>
</feature>
<organism evidence="2 3">
    <name type="scientific">Mycolicibacterium iranicum</name>
    <name type="common">Mycobacterium iranicum</name>
    <dbReference type="NCBI Taxonomy" id="912594"/>
    <lineage>
        <taxon>Bacteria</taxon>
        <taxon>Bacillati</taxon>
        <taxon>Actinomycetota</taxon>
        <taxon>Actinomycetes</taxon>
        <taxon>Mycobacteriales</taxon>
        <taxon>Mycobacteriaceae</taxon>
        <taxon>Mycolicibacterium</taxon>
    </lineage>
</organism>
<accession>A0A1X1WR14</accession>
<name>A0A1X1WR14_MYCIR</name>
<dbReference type="RefSeq" id="WP_085173935.1">
    <property type="nucleotide sequence ID" value="NZ_LQPC01000027.1"/>
</dbReference>
<evidence type="ECO:0000313" key="3">
    <source>
        <dbReference type="Proteomes" id="UP000193622"/>
    </source>
</evidence>
<proteinExistence type="predicted"/>
<sequence length="97" mass="10628">MTTTATTDDLASCWRCGGPCLTYKGSVHGWTCQGCLAQYLEQSAAKADERDRRERQKNARKLLQRNETEPSVMANGRRRDGGGPDVFRTPVPASAPA</sequence>
<evidence type="ECO:0000313" key="2">
    <source>
        <dbReference type="EMBL" id="ORV89047.1"/>
    </source>
</evidence>
<dbReference type="Proteomes" id="UP000193622">
    <property type="component" value="Unassembled WGS sequence"/>
</dbReference>
<feature type="compositionally biased region" description="Basic and acidic residues" evidence="1">
    <location>
        <begin position="46"/>
        <end position="57"/>
    </location>
</feature>
<evidence type="ECO:0000256" key="1">
    <source>
        <dbReference type="SAM" id="MobiDB-lite"/>
    </source>
</evidence>
<comment type="caution">
    <text evidence="2">The sequence shown here is derived from an EMBL/GenBank/DDBJ whole genome shotgun (WGS) entry which is preliminary data.</text>
</comment>